<evidence type="ECO:0000313" key="2">
    <source>
        <dbReference type="EMBL" id="KAG7338805.1"/>
    </source>
</evidence>
<accession>A0A9K3K902</accession>
<feature type="signal peptide" evidence="1">
    <location>
        <begin position="1"/>
        <end position="28"/>
    </location>
</feature>
<keyword evidence="1" id="KW-0732">Signal</keyword>
<sequence length="106" mass="12513">MIKWQVLCSSGQLFVLLTTIWESQFVCCRFGRRCATMPYQTQSKQAATNDVCPSQIFFTLLQIFPTRRDLRFSHPSHFRFCPPMLYKLISQLLSLSQFGCYRLFKK</sequence>
<reference evidence="2" key="2">
    <citation type="submission" date="2021-04" db="EMBL/GenBank/DDBJ databases">
        <authorList>
            <person name="Podell S."/>
        </authorList>
    </citation>
    <scope>NUCLEOTIDE SEQUENCE</scope>
    <source>
        <strain evidence="2">Hildebrandi</strain>
    </source>
</reference>
<comment type="caution">
    <text evidence="2">The sequence shown here is derived from an EMBL/GenBank/DDBJ whole genome shotgun (WGS) entry which is preliminary data.</text>
</comment>
<gene>
    <name evidence="2" type="ORF">IV203_006831</name>
</gene>
<protein>
    <recommendedName>
        <fullName evidence="4">Secreted protein</fullName>
    </recommendedName>
</protein>
<dbReference type="EMBL" id="JAGRRH010000048">
    <property type="protein sequence ID" value="KAG7338805.1"/>
    <property type="molecule type" value="Genomic_DNA"/>
</dbReference>
<organism evidence="2 3">
    <name type="scientific">Nitzschia inconspicua</name>
    <dbReference type="NCBI Taxonomy" id="303405"/>
    <lineage>
        <taxon>Eukaryota</taxon>
        <taxon>Sar</taxon>
        <taxon>Stramenopiles</taxon>
        <taxon>Ochrophyta</taxon>
        <taxon>Bacillariophyta</taxon>
        <taxon>Bacillariophyceae</taxon>
        <taxon>Bacillariophycidae</taxon>
        <taxon>Bacillariales</taxon>
        <taxon>Bacillariaceae</taxon>
        <taxon>Nitzschia</taxon>
    </lineage>
</organism>
<keyword evidence="3" id="KW-1185">Reference proteome</keyword>
<dbReference type="Proteomes" id="UP000693970">
    <property type="component" value="Unassembled WGS sequence"/>
</dbReference>
<feature type="chain" id="PRO_5039921615" description="Secreted protein" evidence="1">
    <location>
        <begin position="29"/>
        <end position="106"/>
    </location>
</feature>
<dbReference type="AlphaFoldDB" id="A0A9K3K902"/>
<proteinExistence type="predicted"/>
<name>A0A9K3K902_9STRA</name>
<reference evidence="2" key="1">
    <citation type="journal article" date="2021" name="Sci. Rep.">
        <title>Diploid genomic architecture of Nitzschia inconspicua, an elite biomass production diatom.</title>
        <authorList>
            <person name="Oliver A."/>
            <person name="Podell S."/>
            <person name="Pinowska A."/>
            <person name="Traller J.C."/>
            <person name="Smith S.R."/>
            <person name="McClure R."/>
            <person name="Beliaev A."/>
            <person name="Bohutskyi P."/>
            <person name="Hill E.A."/>
            <person name="Rabines A."/>
            <person name="Zheng H."/>
            <person name="Allen L.Z."/>
            <person name="Kuo A."/>
            <person name="Grigoriev I.V."/>
            <person name="Allen A.E."/>
            <person name="Hazlebeck D."/>
            <person name="Allen E.E."/>
        </authorList>
    </citation>
    <scope>NUCLEOTIDE SEQUENCE</scope>
    <source>
        <strain evidence="2">Hildebrandi</strain>
    </source>
</reference>
<evidence type="ECO:0008006" key="4">
    <source>
        <dbReference type="Google" id="ProtNLM"/>
    </source>
</evidence>
<evidence type="ECO:0000313" key="3">
    <source>
        <dbReference type="Proteomes" id="UP000693970"/>
    </source>
</evidence>
<evidence type="ECO:0000256" key="1">
    <source>
        <dbReference type="SAM" id="SignalP"/>
    </source>
</evidence>